<evidence type="ECO:0000259" key="1">
    <source>
        <dbReference type="Pfam" id="PF13556"/>
    </source>
</evidence>
<dbReference type="InterPro" id="IPR051448">
    <property type="entry name" value="CdaR-like_regulators"/>
</dbReference>
<dbReference type="RefSeq" id="WP_165235797.1">
    <property type="nucleotide sequence ID" value="NZ_JAAKZV010000035.1"/>
</dbReference>
<feature type="domain" description="PucR C-terminal helix-turn-helix" evidence="1">
    <location>
        <begin position="336"/>
        <end position="392"/>
    </location>
</feature>
<evidence type="ECO:0000313" key="4">
    <source>
        <dbReference type="Proteomes" id="UP000481583"/>
    </source>
</evidence>
<accession>A0A6G4TZ96</accession>
<keyword evidence="4" id="KW-1185">Reference proteome</keyword>
<dbReference type="Proteomes" id="UP000481583">
    <property type="component" value="Unassembled WGS sequence"/>
</dbReference>
<dbReference type="Gene3D" id="1.10.10.2840">
    <property type="entry name" value="PucR C-terminal helix-turn-helix domain"/>
    <property type="match status" value="1"/>
</dbReference>
<evidence type="ECO:0000259" key="2">
    <source>
        <dbReference type="Pfam" id="PF25906"/>
    </source>
</evidence>
<name>A0A6G4TZ96_9ACTN</name>
<reference evidence="3 4" key="1">
    <citation type="submission" date="2020-02" db="EMBL/GenBank/DDBJ databases">
        <title>Whole-genome analyses of novel actinobacteria.</title>
        <authorList>
            <person name="Sahin N."/>
        </authorList>
    </citation>
    <scope>NUCLEOTIDE SEQUENCE [LARGE SCALE GENOMIC DNA]</scope>
    <source>
        <strain evidence="3 4">A7024</strain>
    </source>
</reference>
<evidence type="ECO:0000313" key="3">
    <source>
        <dbReference type="EMBL" id="NGN64448.1"/>
    </source>
</evidence>
<protein>
    <submittedName>
        <fullName evidence="3">PucR family transcriptional regulator</fullName>
    </submittedName>
</protein>
<dbReference type="InterPro" id="IPR058663">
    <property type="entry name" value="PucR-like_N"/>
</dbReference>
<proteinExistence type="predicted"/>
<dbReference type="AlphaFoldDB" id="A0A6G4TZ96"/>
<dbReference type="InterPro" id="IPR042070">
    <property type="entry name" value="PucR_C-HTH_sf"/>
</dbReference>
<dbReference type="PANTHER" id="PTHR33744">
    <property type="entry name" value="CARBOHYDRATE DIACID REGULATOR"/>
    <property type="match status" value="1"/>
</dbReference>
<organism evidence="3 4">
    <name type="scientific">Streptomyces coryli</name>
    <dbReference type="NCBI Taxonomy" id="1128680"/>
    <lineage>
        <taxon>Bacteria</taxon>
        <taxon>Bacillati</taxon>
        <taxon>Actinomycetota</taxon>
        <taxon>Actinomycetes</taxon>
        <taxon>Kitasatosporales</taxon>
        <taxon>Streptomycetaceae</taxon>
        <taxon>Streptomyces</taxon>
    </lineage>
</organism>
<feature type="domain" description="PucR-like N-terminal" evidence="2">
    <location>
        <begin position="15"/>
        <end position="178"/>
    </location>
</feature>
<dbReference type="PANTHER" id="PTHR33744:SF1">
    <property type="entry name" value="DNA-BINDING TRANSCRIPTIONAL ACTIVATOR ADER"/>
    <property type="match status" value="1"/>
</dbReference>
<dbReference type="Pfam" id="PF25906">
    <property type="entry name" value="PucR-like_N"/>
    <property type="match status" value="1"/>
</dbReference>
<dbReference type="EMBL" id="JAAKZV010000035">
    <property type="protein sequence ID" value="NGN64448.1"/>
    <property type="molecule type" value="Genomic_DNA"/>
</dbReference>
<sequence length="401" mass="43103">MTTALDRTYGPAPPPHELRRLLGRHVPAAVEDMAAEVAARLPGYADAFDRTREFAVREVVDRTVRHFLADLDPAGTDGAAPAADIAALYERIGRQHAHAGHPVGTLRTALGLAGQVARRRLIKDAYRFRWPEATLEALIESTFALIETATAAAVAGYEAAGGAVPQLEQHRARLRDALVADFPARRGDLAELAEAAAWPLPETLAVVALPPGTRTVDAVLPQEVLAYHHPQSSYLVLPAPEPARARRQFRQFRLLRTRGAAVGPAVPLGRGTVSLRWARRAVQLIQRGGLPAAAPLYCVDHLAGLAAAEAGELLGSAAAEAAGPLLALPRRRRDPLLETLFAYLDSGDNAVITAKRLFVHEQTVRYRIRQIDRLTGGALPGAAGRLETMLVLTWLLTAPDG</sequence>
<comment type="caution">
    <text evidence="3">The sequence shown here is derived from an EMBL/GenBank/DDBJ whole genome shotgun (WGS) entry which is preliminary data.</text>
</comment>
<gene>
    <name evidence="3" type="ORF">G5C51_11105</name>
</gene>
<dbReference type="InterPro" id="IPR025736">
    <property type="entry name" value="PucR_C-HTH_dom"/>
</dbReference>
<dbReference type="Pfam" id="PF13556">
    <property type="entry name" value="HTH_30"/>
    <property type="match status" value="1"/>
</dbReference>